<dbReference type="SUPFAM" id="SSF160719">
    <property type="entry name" value="gpW/gp25-like"/>
    <property type="match status" value="1"/>
</dbReference>
<dbReference type="Gene3D" id="3.10.450.40">
    <property type="match status" value="1"/>
</dbReference>
<protein>
    <submittedName>
        <fullName evidence="1">Baseplate wedge subunit</fullName>
    </submittedName>
</protein>
<accession>A0A8D4IX75</accession>
<dbReference type="EMBL" id="CP022011">
    <property type="protein sequence ID" value="QDJ14852.1"/>
    <property type="molecule type" value="Genomic_DNA"/>
</dbReference>
<proteinExistence type="predicted"/>
<sequence>MNNVNGHKIENEQQHIRQSIRDILLTPIGSRLQRRDYGSYLPFLLDRPINHALLLQISSASVMALKRWEPRLQINSFVVAINGEGKLIAEINGILNTNNSPLSYQQRLN</sequence>
<name>A0A8D4IX75_9PAST</name>
<dbReference type="RefSeq" id="WP_261920624.1">
    <property type="nucleotide sequence ID" value="NZ_CP022011.1"/>
</dbReference>
<reference evidence="1" key="1">
    <citation type="submission" date="2017-06" db="EMBL/GenBank/DDBJ databases">
        <title>Genome sequencing of pathogenic and non-pathogenic strains within Bisgaard taxon 40.</title>
        <authorList>
            <person name="Ladner J.T."/>
            <person name="Lovett S.P."/>
            <person name="Koroleva G."/>
            <person name="Lorch J.M."/>
        </authorList>
    </citation>
    <scope>NUCLEOTIDE SEQUENCE</scope>
    <source>
        <strain evidence="1">27576-1-I1</strain>
    </source>
</reference>
<dbReference type="Pfam" id="PF04965">
    <property type="entry name" value="GPW_gp25"/>
    <property type="match status" value="1"/>
</dbReference>
<evidence type="ECO:0000313" key="1">
    <source>
        <dbReference type="EMBL" id="QDJ14852.1"/>
    </source>
</evidence>
<evidence type="ECO:0000313" key="2">
    <source>
        <dbReference type="Proteomes" id="UP000955338"/>
    </source>
</evidence>
<keyword evidence="2" id="KW-1185">Reference proteome</keyword>
<gene>
    <name evidence="1" type="ORF">CEP48_05160</name>
</gene>
<organism evidence="1 2">
    <name type="scientific">Mergibacter septicus</name>
    <dbReference type="NCBI Taxonomy" id="221402"/>
    <lineage>
        <taxon>Bacteria</taxon>
        <taxon>Pseudomonadati</taxon>
        <taxon>Pseudomonadota</taxon>
        <taxon>Gammaproteobacteria</taxon>
        <taxon>Pasteurellales</taxon>
        <taxon>Pasteurellaceae</taxon>
        <taxon>Mergibacter</taxon>
    </lineage>
</organism>
<dbReference type="InterPro" id="IPR007048">
    <property type="entry name" value="IraD/Gp25-like"/>
</dbReference>
<dbReference type="AlphaFoldDB" id="A0A8D4IX75"/>
<dbReference type="Proteomes" id="UP000955338">
    <property type="component" value="Chromosome"/>
</dbReference>